<dbReference type="EMBL" id="UGRI01000001">
    <property type="protein sequence ID" value="SUA20993.1"/>
    <property type="molecule type" value="Genomic_DNA"/>
</dbReference>
<dbReference type="AlphaFoldDB" id="A0A378VV94"/>
<protein>
    <submittedName>
        <fullName evidence="1">2-nitropropane dioxygenase</fullName>
    </submittedName>
</protein>
<dbReference type="GO" id="GO:0051213">
    <property type="term" value="F:dioxygenase activity"/>
    <property type="evidence" value="ECO:0007669"/>
    <property type="project" value="UniProtKB-KW"/>
</dbReference>
<accession>A0A378VV94</accession>
<organism evidence="1">
    <name type="scientific">Neisseria gonorrhoeae</name>
    <dbReference type="NCBI Taxonomy" id="485"/>
    <lineage>
        <taxon>Bacteria</taxon>
        <taxon>Pseudomonadati</taxon>
        <taxon>Pseudomonadota</taxon>
        <taxon>Betaproteobacteria</taxon>
        <taxon>Neisseriales</taxon>
        <taxon>Neisseriaceae</taxon>
        <taxon>Neisseria</taxon>
    </lineage>
</organism>
<reference evidence="1" key="1">
    <citation type="submission" date="2018-06" db="EMBL/GenBank/DDBJ databases">
        <authorList>
            <consortium name="Pathogen Informatics"/>
            <person name="Doyle S."/>
        </authorList>
    </citation>
    <scope>NUCLEOTIDE SEQUENCE [LARGE SCALE GENOMIC DNA]</scope>
    <source>
        <strain evidence="1">NCTC11421</strain>
    </source>
</reference>
<gene>
    <name evidence="1" type="ORF">NCTC11421_01098</name>
</gene>
<keyword evidence="1" id="KW-0560">Oxidoreductase</keyword>
<proteinExistence type="predicted"/>
<sequence length="76" mass="8487">MDEKGILPDAIVVEHPAHAAGHLGASTVEGVNDAKFDFKRVIEETFEVFKNLGLEGEKSRLFLREAWQILKKSKPP</sequence>
<keyword evidence="1" id="KW-0223">Dioxygenase</keyword>
<name>A0A378VV94_NEIGO</name>
<evidence type="ECO:0000313" key="1">
    <source>
        <dbReference type="EMBL" id="SUA20993.1"/>
    </source>
</evidence>